<accession>A0A3Q8S7E2</accession>
<evidence type="ECO:0000313" key="9">
    <source>
        <dbReference type="EMBL" id="AZK44144.1"/>
    </source>
</evidence>
<keyword evidence="4 7" id="KW-0732">Signal</keyword>
<dbReference type="SUPFAM" id="SSF53822">
    <property type="entry name" value="Periplasmic binding protein-like I"/>
    <property type="match status" value="1"/>
</dbReference>
<evidence type="ECO:0000256" key="3">
    <source>
        <dbReference type="ARBA" id="ARBA00022723"/>
    </source>
</evidence>
<reference evidence="9 10" key="1">
    <citation type="journal article" date="2020" name="Int. J. Syst. Evol. Microbiol.">
        <title>Description of Erysipelothrix piscisicarius sp. nov., an emergent fish pathogen, and assessment of virulence using a tiger barb (Puntigrus tetrazona) infection model.</title>
        <authorList>
            <person name="Pomaranski E.K."/>
            <person name="Griffin M.J."/>
            <person name="Camus A.C."/>
            <person name="Armwood A.R."/>
            <person name="Shelley J."/>
            <person name="Waldbieser G.C."/>
            <person name="LaFrentz B.R."/>
            <person name="Garcia J.C."/>
            <person name="Yanong R."/>
            <person name="Soto E."/>
        </authorList>
    </citation>
    <scope>NUCLEOTIDE SEQUENCE [LARGE SCALE GENOMIC DNA]</scope>
    <source>
        <strain evidence="9 10">15TAL0474</strain>
    </source>
</reference>
<evidence type="ECO:0000256" key="6">
    <source>
        <dbReference type="ARBA" id="ARBA00034344"/>
    </source>
</evidence>
<evidence type="ECO:0000256" key="2">
    <source>
        <dbReference type="ARBA" id="ARBA00007639"/>
    </source>
</evidence>
<feature type="chain" id="PRO_5018683196" description="D-galactose/methyl-galactoside binding periplasmic protein MglB" evidence="7">
    <location>
        <begin position="27"/>
        <end position="360"/>
    </location>
</feature>
<keyword evidence="3" id="KW-0479">Metal-binding</keyword>
<dbReference type="EMBL" id="CP034234">
    <property type="protein sequence ID" value="AZK44144.1"/>
    <property type="molecule type" value="Genomic_DNA"/>
</dbReference>
<proteinExistence type="inferred from homology"/>
<sequence length="360" mass="39096">MKKLSKLILVSLLALTLFGCSSKGGAEGNANEGGKTYNIGVAIYKFDDNFMTLYREELASYFKEVGEKDGNTYKLDIQDGKQDQANQTEQINNFIAQGKDLIIANMVDPTAAGSIINSAKAKDIPVVFINREPETQELEIWPGKTTYVGADATQSGTIQGYMIANLENKGDIDGDGVVSYITLMGDPANVDAKQRTEFSVKGLEEKGVKTSALAQPYQANWDTAKGQEFTANALEQFGNKLEVVFANNDGMAVGAVTAIEAAGRKVGEDIFVVGVDAIPDAIELLKVGKLTGTVLNDHFNQSHTAVDVALELLQGKDVSAYYWHDYVGVTNPEEAELKRAEARKETVEEAVKRYAERDAQ</sequence>
<gene>
    <name evidence="9" type="ORF">EEI45_04730</name>
</gene>
<protein>
    <recommendedName>
        <fullName evidence="6">D-galactose/methyl-galactoside binding periplasmic protein MglB</fullName>
    </recommendedName>
</protein>
<evidence type="ECO:0000256" key="5">
    <source>
        <dbReference type="ARBA" id="ARBA00034323"/>
    </source>
</evidence>
<dbReference type="GO" id="GO:0030313">
    <property type="term" value="C:cell envelope"/>
    <property type="evidence" value="ECO:0007669"/>
    <property type="project" value="UniProtKB-SubCell"/>
</dbReference>
<feature type="signal peptide" evidence="7">
    <location>
        <begin position="1"/>
        <end position="26"/>
    </location>
</feature>
<dbReference type="KEGG" id="eri:EEI45_04730"/>
<dbReference type="RefSeq" id="WP_125164327.1">
    <property type="nucleotide sequence ID" value="NZ_CP034234.1"/>
</dbReference>
<dbReference type="Proteomes" id="UP000278804">
    <property type="component" value="Chromosome"/>
</dbReference>
<dbReference type="Gene3D" id="3.40.50.2300">
    <property type="match status" value="2"/>
</dbReference>
<dbReference type="AlphaFoldDB" id="A0A3Q8S7E2"/>
<dbReference type="Pfam" id="PF13407">
    <property type="entry name" value="Peripla_BP_4"/>
    <property type="match status" value="1"/>
</dbReference>
<dbReference type="PANTHER" id="PTHR46847:SF1">
    <property type="entry name" value="D-ALLOSE-BINDING PERIPLASMIC PROTEIN-RELATED"/>
    <property type="match status" value="1"/>
</dbReference>
<evidence type="ECO:0000313" key="10">
    <source>
        <dbReference type="Proteomes" id="UP000278804"/>
    </source>
</evidence>
<evidence type="ECO:0000259" key="8">
    <source>
        <dbReference type="Pfam" id="PF13407"/>
    </source>
</evidence>
<dbReference type="GO" id="GO:0030246">
    <property type="term" value="F:carbohydrate binding"/>
    <property type="evidence" value="ECO:0007669"/>
    <property type="project" value="InterPro"/>
</dbReference>
<evidence type="ECO:0000256" key="4">
    <source>
        <dbReference type="ARBA" id="ARBA00022729"/>
    </source>
</evidence>
<comment type="subcellular location">
    <subcellularLocation>
        <location evidence="1">Cell envelope</location>
    </subcellularLocation>
</comment>
<feature type="domain" description="Periplasmic binding protein" evidence="8">
    <location>
        <begin position="39"/>
        <end position="317"/>
    </location>
</feature>
<comment type="similarity">
    <text evidence="2">Belongs to the bacterial solute-binding protein 2 family.</text>
</comment>
<organism evidence="9 10">
    <name type="scientific">Erysipelothrix piscisicarius</name>
    <dbReference type="NCBI Taxonomy" id="2485784"/>
    <lineage>
        <taxon>Bacteria</taxon>
        <taxon>Bacillati</taxon>
        <taxon>Bacillota</taxon>
        <taxon>Erysipelotrichia</taxon>
        <taxon>Erysipelotrichales</taxon>
        <taxon>Erysipelotrichaceae</taxon>
        <taxon>Erysipelothrix</taxon>
    </lineage>
</organism>
<dbReference type="GO" id="GO:0046872">
    <property type="term" value="F:metal ion binding"/>
    <property type="evidence" value="ECO:0007669"/>
    <property type="project" value="UniProtKB-KW"/>
</dbReference>
<dbReference type="PROSITE" id="PS51257">
    <property type="entry name" value="PROKAR_LIPOPROTEIN"/>
    <property type="match status" value="1"/>
</dbReference>
<dbReference type="InterPro" id="IPR028082">
    <property type="entry name" value="Peripla_BP_I"/>
</dbReference>
<keyword evidence="10" id="KW-1185">Reference proteome</keyword>
<dbReference type="CDD" id="cd01539">
    <property type="entry name" value="PBP1_GGBP"/>
    <property type="match status" value="1"/>
</dbReference>
<dbReference type="InterPro" id="IPR025997">
    <property type="entry name" value="SBP_2_dom"/>
</dbReference>
<evidence type="ECO:0000256" key="1">
    <source>
        <dbReference type="ARBA" id="ARBA00004196"/>
    </source>
</evidence>
<name>A0A3Q8S7E2_9FIRM</name>
<dbReference type="InterPro" id="IPR044085">
    <property type="entry name" value="MglB-like_PBP1"/>
</dbReference>
<evidence type="ECO:0000256" key="7">
    <source>
        <dbReference type="SAM" id="SignalP"/>
    </source>
</evidence>
<dbReference type="PANTHER" id="PTHR46847">
    <property type="entry name" value="D-ALLOSE-BINDING PERIPLASMIC PROTEIN-RELATED"/>
    <property type="match status" value="1"/>
</dbReference>
<comment type="subunit">
    <text evidence="5">The ABC transporter complex is composed of one ATP-binding protein (MglA), two transmembrane proteins (MglC) and a solute-binding protein (MglB).</text>
</comment>